<evidence type="ECO:0000259" key="1">
    <source>
        <dbReference type="Pfam" id="PF01850"/>
    </source>
</evidence>
<dbReference type="InterPro" id="IPR002716">
    <property type="entry name" value="PIN_dom"/>
</dbReference>
<dbReference type="Pfam" id="PF01850">
    <property type="entry name" value="PIN"/>
    <property type="match status" value="1"/>
</dbReference>
<accession>B1G428</accession>
<dbReference type="Proteomes" id="UP000005045">
    <property type="component" value="Unassembled WGS sequence"/>
</dbReference>
<comment type="caution">
    <text evidence="2">The sequence shown here is derived from an EMBL/GenBank/DDBJ whole genome shotgun (WGS) entry which is preliminary data.</text>
</comment>
<dbReference type="OrthoDB" id="9792015at2"/>
<dbReference type="SUPFAM" id="SSF88723">
    <property type="entry name" value="PIN domain-like"/>
    <property type="match status" value="1"/>
</dbReference>
<dbReference type="Gene3D" id="3.40.50.1010">
    <property type="entry name" value="5'-nuclease"/>
    <property type="match status" value="1"/>
</dbReference>
<dbReference type="CDD" id="cd18692">
    <property type="entry name" value="PIN_VapC-like"/>
    <property type="match status" value="1"/>
</dbReference>
<dbReference type="RefSeq" id="WP_006050646.1">
    <property type="nucleotide sequence ID" value="NZ_ABLD01000013.1"/>
</dbReference>
<name>B1G428_PARG4</name>
<dbReference type="AlphaFoldDB" id="B1G428"/>
<evidence type="ECO:0000313" key="3">
    <source>
        <dbReference type="Proteomes" id="UP000005045"/>
    </source>
</evidence>
<reference evidence="2 3" key="1">
    <citation type="submission" date="2008-03" db="EMBL/GenBank/DDBJ databases">
        <title>Sequencing of the draft genome and assembly of Burkholderia graminis C4D1M.</title>
        <authorList>
            <consortium name="US DOE Joint Genome Institute (JGI-PGF)"/>
            <person name="Copeland A."/>
            <person name="Lucas S."/>
            <person name="Lapidus A."/>
            <person name="Glavina del Rio T."/>
            <person name="Dalin E."/>
            <person name="Tice H."/>
            <person name="Bruce D."/>
            <person name="Goodwin L."/>
            <person name="Pitluck S."/>
            <person name="Larimer F."/>
            <person name="Land M.L."/>
            <person name="Hauser L."/>
            <person name="Tiedje J."/>
            <person name="Richardson P."/>
        </authorList>
    </citation>
    <scope>NUCLEOTIDE SEQUENCE [LARGE SCALE GENOMIC DNA]</scope>
    <source>
        <strain evidence="3">ATCC 700544 / DSM 17151 / LMG 18924 / NCIMB 13744 / C4D1M</strain>
    </source>
</reference>
<dbReference type="EMBL" id="ABLD01000013">
    <property type="protein sequence ID" value="EDT09030.1"/>
    <property type="molecule type" value="Genomic_DNA"/>
</dbReference>
<keyword evidence="3" id="KW-1185">Reference proteome</keyword>
<evidence type="ECO:0000313" key="2">
    <source>
        <dbReference type="EMBL" id="EDT09030.1"/>
    </source>
</evidence>
<sequence length="137" mass="15259">MSAAEKTRVFLDSNVVLYLLSADAVKADRAESLLRLRPTISVQVLNEVTNVCVRKLGMAWQDVGQFLELVRQFCVVTPLTVEMHDLARRTAERYGLAFYDACIVAAASTEGCHALYTEDMHHGLIVDDSLTLRNPFA</sequence>
<proteinExistence type="predicted"/>
<gene>
    <name evidence="2" type="ORF">BgramDRAFT_4082</name>
</gene>
<feature type="domain" description="PIN" evidence="1">
    <location>
        <begin position="9"/>
        <end position="119"/>
    </location>
</feature>
<organism evidence="2 3">
    <name type="scientific">Paraburkholderia graminis (strain ATCC 700544 / DSM 17151 / LMG 18924 / NCIMB 13744 / C4D1M)</name>
    <dbReference type="NCBI Taxonomy" id="396598"/>
    <lineage>
        <taxon>Bacteria</taxon>
        <taxon>Pseudomonadati</taxon>
        <taxon>Pseudomonadota</taxon>
        <taxon>Betaproteobacteria</taxon>
        <taxon>Burkholderiales</taxon>
        <taxon>Burkholderiaceae</taxon>
        <taxon>Paraburkholderia</taxon>
    </lineage>
</organism>
<protein>
    <submittedName>
        <fullName evidence="2">PilT protein domain protein</fullName>
    </submittedName>
</protein>
<dbReference type="InterPro" id="IPR029060">
    <property type="entry name" value="PIN-like_dom_sf"/>
</dbReference>